<name>A0AAV4XWF8_CAEEX</name>
<comment type="caution">
    <text evidence="1">The sequence shown here is derived from an EMBL/GenBank/DDBJ whole genome shotgun (WGS) entry which is preliminary data.</text>
</comment>
<evidence type="ECO:0000313" key="2">
    <source>
        <dbReference type="Proteomes" id="UP001054945"/>
    </source>
</evidence>
<protein>
    <recommendedName>
        <fullName evidence="3">Ycf15</fullName>
    </recommendedName>
</protein>
<dbReference type="Proteomes" id="UP001054945">
    <property type="component" value="Unassembled WGS sequence"/>
</dbReference>
<dbReference type="EMBL" id="BPLR01018322">
    <property type="protein sequence ID" value="GIY98648.1"/>
    <property type="molecule type" value="Genomic_DNA"/>
</dbReference>
<proteinExistence type="predicted"/>
<dbReference type="AlphaFoldDB" id="A0AAV4XWF8"/>
<keyword evidence="2" id="KW-1185">Reference proteome</keyword>
<gene>
    <name evidence="1" type="ORF">CEXT_4531</name>
</gene>
<evidence type="ECO:0000313" key="1">
    <source>
        <dbReference type="EMBL" id="GIY98648.1"/>
    </source>
</evidence>
<evidence type="ECO:0008006" key="3">
    <source>
        <dbReference type="Google" id="ProtNLM"/>
    </source>
</evidence>
<sequence>MNSDILLLSETWTRHIRIKWFRLDHDHLSSLASIRSSPLVKNKTLYGRSPRRRQSKAGVWAESTEFCRTN</sequence>
<organism evidence="1 2">
    <name type="scientific">Caerostris extrusa</name>
    <name type="common">Bark spider</name>
    <name type="synonym">Caerostris bankana</name>
    <dbReference type="NCBI Taxonomy" id="172846"/>
    <lineage>
        <taxon>Eukaryota</taxon>
        <taxon>Metazoa</taxon>
        <taxon>Ecdysozoa</taxon>
        <taxon>Arthropoda</taxon>
        <taxon>Chelicerata</taxon>
        <taxon>Arachnida</taxon>
        <taxon>Araneae</taxon>
        <taxon>Araneomorphae</taxon>
        <taxon>Entelegynae</taxon>
        <taxon>Araneoidea</taxon>
        <taxon>Araneidae</taxon>
        <taxon>Caerostris</taxon>
    </lineage>
</organism>
<accession>A0AAV4XWF8</accession>
<reference evidence="1 2" key="1">
    <citation type="submission" date="2021-06" db="EMBL/GenBank/DDBJ databases">
        <title>Caerostris extrusa draft genome.</title>
        <authorList>
            <person name="Kono N."/>
            <person name="Arakawa K."/>
        </authorList>
    </citation>
    <scope>NUCLEOTIDE SEQUENCE [LARGE SCALE GENOMIC DNA]</scope>
</reference>